<feature type="region of interest" description="Disordered" evidence="7">
    <location>
        <begin position="742"/>
        <end position="777"/>
    </location>
</feature>
<evidence type="ECO:0000256" key="2">
    <source>
        <dbReference type="ARBA" id="ARBA00008017"/>
    </source>
</evidence>
<evidence type="ECO:0000256" key="8">
    <source>
        <dbReference type="SAM" id="Phobius"/>
    </source>
</evidence>
<feature type="chain" id="PRO_5012003652" evidence="9">
    <location>
        <begin position="33"/>
        <end position="777"/>
    </location>
</feature>
<feature type="transmembrane region" description="Helical" evidence="8">
    <location>
        <begin position="132"/>
        <end position="158"/>
    </location>
</feature>
<feature type="transmembrane region" description="Helical" evidence="8">
    <location>
        <begin position="264"/>
        <end position="284"/>
    </location>
</feature>
<dbReference type="AlphaFoldDB" id="A0A1N7JH08"/>
<feature type="transmembrane region" description="Helical" evidence="8">
    <location>
        <begin position="461"/>
        <end position="482"/>
    </location>
</feature>
<dbReference type="InterPro" id="IPR011066">
    <property type="entry name" value="MscS_channel_C_sf"/>
</dbReference>
<comment type="subcellular location">
    <subcellularLocation>
        <location evidence="1">Cell membrane</location>
        <topology evidence="1">Multi-pass membrane protein</topology>
    </subcellularLocation>
</comment>
<dbReference type="InterPro" id="IPR057485">
    <property type="entry name" value="YbiO-like_TM1"/>
</dbReference>
<keyword evidence="6 8" id="KW-0472">Membrane</keyword>
<proteinExistence type="inferred from homology"/>
<dbReference type="Gene3D" id="1.10.287.1260">
    <property type="match status" value="2"/>
</dbReference>
<accession>A0A1N7JH08</accession>
<feature type="domain" description="Mechanosensitive ion channel transmembrane helices 2/3" evidence="12">
    <location>
        <begin position="515"/>
        <end position="556"/>
    </location>
</feature>
<feature type="transmembrane region" description="Helical" evidence="8">
    <location>
        <begin position="290"/>
        <end position="308"/>
    </location>
</feature>
<keyword evidence="5 8" id="KW-1133">Transmembrane helix</keyword>
<reference evidence="14 15" key="1">
    <citation type="submission" date="2017-01" db="EMBL/GenBank/DDBJ databases">
        <authorList>
            <person name="Mah S.A."/>
            <person name="Swanson W.J."/>
            <person name="Moy G.W."/>
            <person name="Vacquier V.D."/>
        </authorList>
    </citation>
    <scope>NUCLEOTIDE SEQUENCE [LARGE SCALE GENOMIC DNA]</scope>
    <source>
        <strain evidence="14 15">DSM 11589</strain>
    </source>
</reference>
<evidence type="ECO:0000256" key="3">
    <source>
        <dbReference type="ARBA" id="ARBA00022475"/>
    </source>
</evidence>
<keyword evidence="4 8" id="KW-0812">Transmembrane</keyword>
<evidence type="ECO:0000256" key="7">
    <source>
        <dbReference type="SAM" id="MobiDB-lite"/>
    </source>
</evidence>
<evidence type="ECO:0000313" key="15">
    <source>
        <dbReference type="Proteomes" id="UP000185678"/>
    </source>
</evidence>
<evidence type="ECO:0000256" key="6">
    <source>
        <dbReference type="ARBA" id="ARBA00023136"/>
    </source>
</evidence>
<dbReference type="Pfam" id="PF21082">
    <property type="entry name" value="MS_channel_3rd"/>
    <property type="match status" value="1"/>
</dbReference>
<feature type="transmembrane region" description="Helical" evidence="8">
    <location>
        <begin position="215"/>
        <end position="237"/>
    </location>
</feature>
<dbReference type="SUPFAM" id="SSF50182">
    <property type="entry name" value="Sm-like ribonucleoproteins"/>
    <property type="match status" value="1"/>
</dbReference>
<evidence type="ECO:0000259" key="12">
    <source>
        <dbReference type="Pfam" id="PF21088"/>
    </source>
</evidence>
<dbReference type="PANTHER" id="PTHR30460:SF0">
    <property type="entry name" value="MODERATE CONDUCTANCE MECHANOSENSITIVE CHANNEL YBIO"/>
    <property type="match status" value="1"/>
</dbReference>
<evidence type="ECO:0000313" key="14">
    <source>
        <dbReference type="EMBL" id="SIS48653.1"/>
    </source>
</evidence>
<dbReference type="InterPro" id="IPR023408">
    <property type="entry name" value="MscS_beta-dom_sf"/>
</dbReference>
<dbReference type="RefSeq" id="WP_175616995.1">
    <property type="nucleotide sequence ID" value="NZ_FTOA01000002.1"/>
</dbReference>
<dbReference type="InterPro" id="IPR006685">
    <property type="entry name" value="MscS_channel_2nd"/>
</dbReference>
<dbReference type="Proteomes" id="UP000185678">
    <property type="component" value="Unassembled WGS sequence"/>
</dbReference>
<evidence type="ECO:0000259" key="13">
    <source>
        <dbReference type="Pfam" id="PF25392"/>
    </source>
</evidence>
<feature type="transmembrane region" description="Helical" evidence="8">
    <location>
        <begin position="375"/>
        <end position="397"/>
    </location>
</feature>
<dbReference type="EMBL" id="FTOA01000002">
    <property type="protein sequence ID" value="SIS48653.1"/>
    <property type="molecule type" value="Genomic_DNA"/>
</dbReference>
<evidence type="ECO:0000259" key="11">
    <source>
        <dbReference type="Pfam" id="PF21082"/>
    </source>
</evidence>
<sequence>MSCILRRLMTGLWLALWLVGGSLLLPSAPAHAATADGAPSAEALQDLVSTLDNDAKRKEFVDTLKTALAAQKEQEKAQAKDLTLASQLVGGLSDSLGKAGKQLASLGRQFGQIPAGLEVLERRLDTPEEFEALVMGVGKALAVLAIGTLVRMLAQAAFKPFLRRLEARISEDAKWERSALLSVRMVVLMVPPVLMAIAAWVALPLVNASGDVRSGIAGFVGAIALLRGVMVFTDTLLHPSEARLRPVPLTDETAQYLLIWIRRLASIAILGYFSISIAGLLGLPRDAATMLLKLLALVLATMAVMFIMQNRQGVARALRKGTSKPPAGRTRRLASQHIRERLADVWHVLASLYVIAAFVVWVAEIKDGFPYMVRATVLTVGVLVATTILSHVLQALLNRAFAISSDTETKFPGLEQRANRYLPALETVLRAVITLAALLGVLQAWGINTVGWLTEGSGQRVASGLITIAFTLTLALVVWEAFSAWIERYFSTTDEDGNLLERSARARTLLPLARNVLVVILGAMVILTFLSEIGINIAPLLAGAGVVGLAVGFGSQKLVQDVITGAFMLIEDSISVGDVVQAGTYTGTVESMSIRSLRLRDASGNIHTLPFSTVNTITNMTKDYSFYVLNVGVGYREDTDQVCVVLNEIAHDLAQDSEYSNDILTALEIQGVDQFAASAVVIRARIKTKPGKQWRVGREFNRRMKKAFDHYGIEIPYNATTLYFGEDRNGQASPMRIRMERARQAATDIPSNAEPPVIDHDGPPMMGPPSPDSLTAQ</sequence>
<evidence type="ECO:0000256" key="9">
    <source>
        <dbReference type="SAM" id="SignalP"/>
    </source>
</evidence>
<name>A0A1N7JH08_9PROT</name>
<dbReference type="Gene3D" id="2.30.30.60">
    <property type="match status" value="1"/>
</dbReference>
<organism evidence="14 15">
    <name type="scientific">Insolitispirillum peregrinum</name>
    <dbReference type="NCBI Taxonomy" id="80876"/>
    <lineage>
        <taxon>Bacteria</taxon>
        <taxon>Pseudomonadati</taxon>
        <taxon>Pseudomonadota</taxon>
        <taxon>Alphaproteobacteria</taxon>
        <taxon>Rhodospirillales</taxon>
        <taxon>Novispirillaceae</taxon>
        <taxon>Insolitispirillum</taxon>
    </lineage>
</organism>
<feature type="transmembrane region" description="Helical" evidence="8">
    <location>
        <begin position="345"/>
        <end position="363"/>
    </location>
</feature>
<dbReference type="GO" id="GO:0008381">
    <property type="term" value="F:mechanosensitive monoatomic ion channel activity"/>
    <property type="evidence" value="ECO:0007669"/>
    <property type="project" value="InterPro"/>
</dbReference>
<gene>
    <name evidence="14" type="ORF">SAMN05421779_102262</name>
</gene>
<dbReference type="SUPFAM" id="SSF82689">
    <property type="entry name" value="Mechanosensitive channel protein MscS (YggB), C-terminal domain"/>
    <property type="match status" value="1"/>
</dbReference>
<feature type="domain" description="Mechanosensitive ion channel MscS" evidence="10">
    <location>
        <begin position="558"/>
        <end position="621"/>
    </location>
</feature>
<dbReference type="InterPro" id="IPR049142">
    <property type="entry name" value="MS_channel_1st"/>
</dbReference>
<dbReference type="Pfam" id="PF21088">
    <property type="entry name" value="MS_channel_1st"/>
    <property type="match status" value="1"/>
</dbReference>
<keyword evidence="3" id="KW-1003">Cell membrane</keyword>
<evidence type="ECO:0000256" key="4">
    <source>
        <dbReference type="ARBA" id="ARBA00022692"/>
    </source>
</evidence>
<evidence type="ECO:0000259" key="10">
    <source>
        <dbReference type="Pfam" id="PF00924"/>
    </source>
</evidence>
<evidence type="ECO:0000256" key="1">
    <source>
        <dbReference type="ARBA" id="ARBA00004651"/>
    </source>
</evidence>
<dbReference type="Pfam" id="PF25392">
    <property type="entry name" value="MS_channel_TM1"/>
    <property type="match status" value="1"/>
</dbReference>
<dbReference type="GO" id="GO:0005886">
    <property type="term" value="C:plasma membrane"/>
    <property type="evidence" value="ECO:0007669"/>
    <property type="project" value="UniProtKB-SubCell"/>
</dbReference>
<evidence type="ECO:0000256" key="5">
    <source>
        <dbReference type="ARBA" id="ARBA00022989"/>
    </source>
</evidence>
<protein>
    <submittedName>
        <fullName evidence="14">Small conductance mechanosensitive channel</fullName>
    </submittedName>
</protein>
<dbReference type="InterPro" id="IPR010920">
    <property type="entry name" value="LSM_dom_sf"/>
</dbReference>
<feature type="domain" description="Moderate conductance mechanosensitive channel YbiO-like transmembrane helix 1" evidence="13">
    <location>
        <begin position="375"/>
        <end position="452"/>
    </location>
</feature>
<feature type="signal peptide" evidence="9">
    <location>
        <begin position="1"/>
        <end position="32"/>
    </location>
</feature>
<dbReference type="Pfam" id="PF00924">
    <property type="entry name" value="MS_channel_2nd"/>
    <property type="match status" value="1"/>
</dbReference>
<dbReference type="InterPro" id="IPR049278">
    <property type="entry name" value="MS_channel_C"/>
</dbReference>
<feature type="transmembrane region" description="Helical" evidence="8">
    <location>
        <begin position="537"/>
        <end position="554"/>
    </location>
</feature>
<dbReference type="STRING" id="80876.SAMN05421779_102262"/>
<feature type="transmembrane region" description="Helical" evidence="8">
    <location>
        <begin position="427"/>
        <end position="446"/>
    </location>
</feature>
<keyword evidence="9" id="KW-0732">Signal</keyword>
<feature type="transmembrane region" description="Helical" evidence="8">
    <location>
        <begin position="179"/>
        <end position="203"/>
    </location>
</feature>
<keyword evidence="15" id="KW-1185">Reference proteome</keyword>
<feature type="domain" description="Mechanosensitive ion channel MscS C-terminal" evidence="11">
    <location>
        <begin position="628"/>
        <end position="715"/>
    </location>
</feature>
<dbReference type="PANTHER" id="PTHR30460">
    <property type="entry name" value="MODERATE CONDUCTANCE MECHANOSENSITIVE CHANNEL YBIO"/>
    <property type="match status" value="1"/>
</dbReference>
<dbReference type="InterPro" id="IPR011014">
    <property type="entry name" value="MscS_channel_TM-2"/>
</dbReference>
<dbReference type="InterPro" id="IPR045276">
    <property type="entry name" value="YbiO_bact"/>
</dbReference>
<dbReference type="SUPFAM" id="SSF82861">
    <property type="entry name" value="Mechanosensitive channel protein MscS (YggB), transmembrane region"/>
    <property type="match status" value="1"/>
</dbReference>
<feature type="transmembrane region" description="Helical" evidence="8">
    <location>
        <begin position="512"/>
        <end position="531"/>
    </location>
</feature>
<dbReference type="Gene3D" id="3.30.70.100">
    <property type="match status" value="1"/>
</dbReference>
<comment type="similarity">
    <text evidence="2">Belongs to the MscS (TC 1.A.23) family.</text>
</comment>